<proteinExistence type="predicted"/>
<sequence>MDIQTFFESFPQSYKIYLVVNEVIEALGPSSVQITKSQIRYSTSHHFAYLWIPGRYQKGRVAPLVLSIPLPYVDETVDWKEVVEVRSAVYMHHKELWTSSDLDCHVVHTLRSAYSGESHAR</sequence>
<protein>
    <recommendedName>
        <fullName evidence="2">DUF5655 domain-containing protein</fullName>
    </recommendedName>
</protein>
<accession>A0A645DI34</accession>
<evidence type="ECO:0000313" key="1">
    <source>
        <dbReference type="EMBL" id="MPM89154.1"/>
    </source>
</evidence>
<name>A0A645DI34_9ZZZZ</name>
<reference evidence="1" key="1">
    <citation type="submission" date="2019-08" db="EMBL/GenBank/DDBJ databases">
        <authorList>
            <person name="Kucharzyk K."/>
            <person name="Murdoch R.W."/>
            <person name="Higgins S."/>
            <person name="Loffler F."/>
        </authorList>
    </citation>
    <scope>NUCLEOTIDE SEQUENCE</scope>
</reference>
<dbReference type="AlphaFoldDB" id="A0A645DI34"/>
<evidence type="ECO:0008006" key="2">
    <source>
        <dbReference type="Google" id="ProtNLM"/>
    </source>
</evidence>
<gene>
    <name evidence="1" type="ORF">SDC9_136262</name>
</gene>
<comment type="caution">
    <text evidence="1">The sequence shown here is derived from an EMBL/GenBank/DDBJ whole genome shotgun (WGS) entry which is preliminary data.</text>
</comment>
<dbReference type="EMBL" id="VSSQ01036635">
    <property type="protein sequence ID" value="MPM89154.1"/>
    <property type="molecule type" value="Genomic_DNA"/>
</dbReference>
<organism evidence="1">
    <name type="scientific">bioreactor metagenome</name>
    <dbReference type="NCBI Taxonomy" id="1076179"/>
    <lineage>
        <taxon>unclassified sequences</taxon>
        <taxon>metagenomes</taxon>
        <taxon>ecological metagenomes</taxon>
    </lineage>
</organism>